<reference evidence="1 2" key="1">
    <citation type="submission" date="2018-03" db="EMBL/GenBank/DDBJ databases">
        <title>Genomic Encyclopedia of Archaeal and Bacterial Type Strains, Phase II (KMG-II): from individual species to whole genera.</title>
        <authorList>
            <person name="Goeker M."/>
        </authorList>
    </citation>
    <scope>NUCLEOTIDE SEQUENCE [LARGE SCALE GENOMIC DNA]</scope>
    <source>
        <strain evidence="1 2">DSM 100673</strain>
    </source>
</reference>
<protein>
    <submittedName>
        <fullName evidence="1">Uncharacterized protein</fullName>
    </submittedName>
</protein>
<gene>
    <name evidence="1" type="ORF">CLV88_11473</name>
</gene>
<dbReference type="Proteomes" id="UP000240418">
    <property type="component" value="Unassembled WGS sequence"/>
</dbReference>
<name>A0A2P8F815_9RHOB</name>
<evidence type="ECO:0000313" key="2">
    <source>
        <dbReference type="Proteomes" id="UP000240418"/>
    </source>
</evidence>
<dbReference type="RefSeq" id="WP_106609723.1">
    <property type="nucleotide sequence ID" value="NZ_PYGJ01000014.1"/>
</dbReference>
<sequence length="153" mass="16417">MRYASFLACALVAIATTKPTELVAQEAFDCDWPARAEAIVEPWSENTRTFANGEVRLALLDTIEPAAAAFHILILSPPYDEVGGRQCKTLSLAEGIGFAGVDFGQLQAGYDPAVGLVFDVSAGEYDTGSGTTGMQHLRFTLNQATGEIRAFWP</sequence>
<organism evidence="1 2">
    <name type="scientific">Shimia abyssi</name>
    <dbReference type="NCBI Taxonomy" id="1662395"/>
    <lineage>
        <taxon>Bacteria</taxon>
        <taxon>Pseudomonadati</taxon>
        <taxon>Pseudomonadota</taxon>
        <taxon>Alphaproteobacteria</taxon>
        <taxon>Rhodobacterales</taxon>
        <taxon>Roseobacteraceae</taxon>
    </lineage>
</organism>
<dbReference type="OrthoDB" id="7862810at2"/>
<dbReference type="AlphaFoldDB" id="A0A2P8F815"/>
<accession>A0A2P8F815</accession>
<proteinExistence type="predicted"/>
<evidence type="ECO:0000313" key="1">
    <source>
        <dbReference type="EMBL" id="PSL17861.1"/>
    </source>
</evidence>
<dbReference type="EMBL" id="PYGJ01000014">
    <property type="protein sequence ID" value="PSL17861.1"/>
    <property type="molecule type" value="Genomic_DNA"/>
</dbReference>
<keyword evidence="2" id="KW-1185">Reference proteome</keyword>
<comment type="caution">
    <text evidence="1">The sequence shown here is derived from an EMBL/GenBank/DDBJ whole genome shotgun (WGS) entry which is preliminary data.</text>
</comment>